<dbReference type="InterPro" id="IPR000719">
    <property type="entry name" value="Prot_kinase_dom"/>
</dbReference>
<dbReference type="PROSITE" id="PS00108">
    <property type="entry name" value="PROTEIN_KINASE_ST"/>
    <property type="match status" value="1"/>
</dbReference>
<feature type="transmembrane region" description="Helical" evidence="6">
    <location>
        <begin position="331"/>
        <end position="353"/>
    </location>
</feature>
<dbReference type="AlphaFoldDB" id="A0A6J6ZW25"/>
<evidence type="ECO:0000259" key="8">
    <source>
        <dbReference type="PROSITE" id="PS51178"/>
    </source>
</evidence>
<keyword evidence="2" id="KW-0808">Transferase</keyword>
<dbReference type="InterPro" id="IPR008271">
    <property type="entry name" value="Ser/Thr_kinase_AS"/>
</dbReference>
<organism evidence="9">
    <name type="scientific">freshwater metagenome</name>
    <dbReference type="NCBI Taxonomy" id="449393"/>
    <lineage>
        <taxon>unclassified sequences</taxon>
        <taxon>metagenomes</taxon>
        <taxon>ecological metagenomes</taxon>
    </lineage>
</organism>
<dbReference type="GO" id="GO:0004674">
    <property type="term" value="F:protein serine/threonine kinase activity"/>
    <property type="evidence" value="ECO:0007669"/>
    <property type="project" value="UniProtKB-KW"/>
</dbReference>
<evidence type="ECO:0000256" key="1">
    <source>
        <dbReference type="ARBA" id="ARBA00022527"/>
    </source>
</evidence>
<dbReference type="EMBL" id="CAFABE010000022">
    <property type="protein sequence ID" value="CAB4824692.1"/>
    <property type="molecule type" value="Genomic_DNA"/>
</dbReference>
<dbReference type="PROSITE" id="PS50011">
    <property type="entry name" value="PROTEIN_KINASE_DOM"/>
    <property type="match status" value="1"/>
</dbReference>
<reference evidence="9" key="1">
    <citation type="submission" date="2020-05" db="EMBL/GenBank/DDBJ databases">
        <authorList>
            <person name="Chiriac C."/>
            <person name="Salcher M."/>
            <person name="Ghai R."/>
            <person name="Kavagutti S V."/>
        </authorList>
    </citation>
    <scope>NUCLEOTIDE SEQUENCE</scope>
</reference>
<dbReference type="GO" id="GO:0005524">
    <property type="term" value="F:ATP binding"/>
    <property type="evidence" value="ECO:0007669"/>
    <property type="project" value="UniProtKB-KW"/>
</dbReference>
<dbReference type="SMART" id="SM00740">
    <property type="entry name" value="PASTA"/>
    <property type="match status" value="4"/>
</dbReference>
<dbReference type="CDD" id="cd14014">
    <property type="entry name" value="STKc_PknB_like"/>
    <property type="match status" value="1"/>
</dbReference>
<feature type="domain" description="PASTA" evidence="8">
    <location>
        <begin position="561"/>
        <end position="622"/>
    </location>
</feature>
<evidence type="ECO:0000256" key="5">
    <source>
        <dbReference type="ARBA" id="ARBA00022840"/>
    </source>
</evidence>
<dbReference type="CDD" id="cd06577">
    <property type="entry name" value="PASTA_pknB"/>
    <property type="match status" value="4"/>
</dbReference>
<dbReference type="PROSITE" id="PS51178">
    <property type="entry name" value="PASTA"/>
    <property type="match status" value="4"/>
</dbReference>
<feature type="domain" description="PASTA" evidence="8">
    <location>
        <begin position="357"/>
        <end position="423"/>
    </location>
</feature>
<evidence type="ECO:0000256" key="2">
    <source>
        <dbReference type="ARBA" id="ARBA00022679"/>
    </source>
</evidence>
<keyword evidence="6" id="KW-1133">Transmembrane helix</keyword>
<evidence type="ECO:0000313" key="11">
    <source>
        <dbReference type="EMBL" id="CAB5007918.1"/>
    </source>
</evidence>
<evidence type="ECO:0000256" key="6">
    <source>
        <dbReference type="SAM" id="Phobius"/>
    </source>
</evidence>
<protein>
    <submittedName>
        <fullName evidence="9">Unannotated protein</fullName>
    </submittedName>
</protein>
<keyword evidence="5" id="KW-0067">ATP-binding</keyword>
<name>A0A6J6ZW25_9ZZZZ</name>
<dbReference type="Pfam" id="PF00069">
    <property type="entry name" value="Pkinase"/>
    <property type="match status" value="1"/>
</dbReference>
<evidence type="ECO:0000313" key="9">
    <source>
        <dbReference type="EMBL" id="CAB4824692.1"/>
    </source>
</evidence>
<keyword evidence="6" id="KW-0812">Transmembrane</keyword>
<accession>A0A6J6ZW25</accession>
<dbReference type="SUPFAM" id="SSF56112">
    <property type="entry name" value="Protein kinase-like (PK-like)"/>
    <property type="match status" value="1"/>
</dbReference>
<dbReference type="EMBL" id="CAFBPM010000001">
    <property type="protein sequence ID" value="CAB5007918.1"/>
    <property type="molecule type" value="Genomic_DNA"/>
</dbReference>
<gene>
    <name evidence="9" type="ORF">UFOPK3164_00666</name>
    <name evidence="10" type="ORF">UFOPK3427_00948</name>
    <name evidence="11" type="ORF">UFOPK4112_00137</name>
</gene>
<dbReference type="Gene3D" id="3.30.200.20">
    <property type="entry name" value="Phosphorylase Kinase, domain 1"/>
    <property type="match status" value="1"/>
</dbReference>
<dbReference type="Gene3D" id="3.30.10.20">
    <property type="match status" value="4"/>
</dbReference>
<sequence>MEPVDQSRVFSERYEITHLIARGGMAQVYRANDLLLDRVVALKVLFPELSVDQTFVERFRREAQAAAKLSHPNIVPVFDWGEDNGTYFIVMEFVDGEPLSATLRREGTLPPVHAASIAAGVAAALSYAHRHGVVHRDVKPGNVLLATDGAVKVTDFGIARAINTEEGLTQAGSVMGTATYFSPEQAEGVGVDARSDVYSLGIVLFEMLAGRPPFQGDSPVAVASKHVRDQPQLVREFATDTPAALEAITMMAIAKAPSDRYDSAEDMRADLQRFVEGKGVLAPDPLILLSAASAVNATTTMDAINNTQAVPIFPGPRTDIRPRKSKRSKKIWIIGVIALVVVLLAGLGAYAAFSGSSGSNLTVPNVVGMTESKAATAIQNAGLKVGTINKVASDKPANQVVSTNPGVGLPVNKGASVDLSISDGKGAHQVLVPNVTNQDLPGAEATLQAAGFTVKVVTTTSSSAKPNTVISQTPAGGSKAAKGSIVTLTTVAAPQTVAVPDLVGQPTSSVGATLSTAQLSIGSQTTQCDNTQPNSTVISSSPAAGAQVQPGSAVNIVVSTGPCSATVPNVIGLTYSSARGIVTGAGFVVSSSCASSDTVTSQSPSGFQSAPAGTSVTLTCAASPTTTTTS</sequence>
<dbReference type="SMART" id="SM00220">
    <property type="entry name" value="S_TKc"/>
    <property type="match status" value="1"/>
</dbReference>
<evidence type="ECO:0000256" key="4">
    <source>
        <dbReference type="ARBA" id="ARBA00022777"/>
    </source>
</evidence>
<dbReference type="PANTHER" id="PTHR43289:SF34">
    <property type="entry name" value="SERINE_THREONINE-PROTEIN KINASE YBDM-RELATED"/>
    <property type="match status" value="1"/>
</dbReference>
<feature type="domain" description="PASTA" evidence="8">
    <location>
        <begin position="493"/>
        <end position="560"/>
    </location>
</feature>
<keyword evidence="4" id="KW-0418">Kinase</keyword>
<dbReference type="NCBIfam" id="NF033483">
    <property type="entry name" value="PknB_PASTA_kin"/>
    <property type="match status" value="1"/>
</dbReference>
<dbReference type="InterPro" id="IPR011009">
    <property type="entry name" value="Kinase-like_dom_sf"/>
</dbReference>
<feature type="domain" description="PASTA" evidence="8">
    <location>
        <begin position="426"/>
        <end position="492"/>
    </location>
</feature>
<dbReference type="PANTHER" id="PTHR43289">
    <property type="entry name" value="MITOGEN-ACTIVATED PROTEIN KINASE KINASE KINASE 20-RELATED"/>
    <property type="match status" value="1"/>
</dbReference>
<proteinExistence type="predicted"/>
<dbReference type="FunFam" id="1.10.510.10:FF:000021">
    <property type="entry name" value="Serine/threonine protein kinase"/>
    <property type="match status" value="1"/>
</dbReference>
<keyword evidence="6" id="KW-0472">Membrane</keyword>
<dbReference type="Gene3D" id="1.10.510.10">
    <property type="entry name" value="Transferase(Phosphotransferase) domain 1"/>
    <property type="match status" value="1"/>
</dbReference>
<dbReference type="InterPro" id="IPR005543">
    <property type="entry name" value="PASTA_dom"/>
</dbReference>
<evidence type="ECO:0000256" key="3">
    <source>
        <dbReference type="ARBA" id="ARBA00022741"/>
    </source>
</evidence>
<keyword evidence="3" id="KW-0547">Nucleotide-binding</keyword>
<keyword evidence="1" id="KW-0723">Serine/threonine-protein kinase</keyword>
<evidence type="ECO:0000259" key="7">
    <source>
        <dbReference type="PROSITE" id="PS50011"/>
    </source>
</evidence>
<evidence type="ECO:0000313" key="10">
    <source>
        <dbReference type="EMBL" id="CAB4873261.1"/>
    </source>
</evidence>
<dbReference type="FunFam" id="3.30.200.20:FF:000035">
    <property type="entry name" value="Serine/threonine protein kinase Stk1"/>
    <property type="match status" value="1"/>
</dbReference>
<feature type="domain" description="Protein kinase" evidence="7">
    <location>
        <begin position="14"/>
        <end position="275"/>
    </location>
</feature>
<dbReference type="Pfam" id="PF03793">
    <property type="entry name" value="PASTA"/>
    <property type="match status" value="4"/>
</dbReference>
<dbReference type="EMBL" id="CAFBLT010000001">
    <property type="protein sequence ID" value="CAB4873261.1"/>
    <property type="molecule type" value="Genomic_DNA"/>
</dbReference>